<keyword evidence="4" id="KW-1185">Reference proteome</keyword>
<sequence length="403" mass="42402">MASETSVSSSALQRQVLWTCKGISVHVDPINFTVFLAIDSLFISFVWLLIAFPSFVFGIPSNISVDDSLPDPLTGRSILYSPGVGGTVASGNWQEGQTCTCADGVDPSQAFNGTWHYGEANIVKGMQQSATLFFSGSAVYVMCIWVSVAPKGSLGNADMTFELNGTVVKRMAENVTTGEAGVYAYNTPVYVNEALPSGLHNMTIRNGLAGRESVMMLDRIIYTTEVEGSNQGDFGSGSSSVSPTSMSTSRSLIATNGAHQSIPATTTTTATSISFSDTGSSQPTLASHHTFVSSASAVSTNSADAQVSSSTSGHRSSTRPAIIAGISVGGTVASFVIGTFAFLSWRRRSLARRVTVEPFQTPVIEYVGPNSEEAVPPAYSGMVDVSVNSPTIGSVGFIEKERR</sequence>
<accession>A0A0H2RS18</accession>
<feature type="region of interest" description="Disordered" evidence="1">
    <location>
        <begin position="228"/>
        <end position="250"/>
    </location>
</feature>
<dbReference type="InParanoid" id="A0A0H2RS18"/>
<dbReference type="AlphaFoldDB" id="A0A0H2RS18"/>
<organism evidence="3 4">
    <name type="scientific">Schizopora paradoxa</name>
    <dbReference type="NCBI Taxonomy" id="27342"/>
    <lineage>
        <taxon>Eukaryota</taxon>
        <taxon>Fungi</taxon>
        <taxon>Dikarya</taxon>
        <taxon>Basidiomycota</taxon>
        <taxon>Agaricomycotina</taxon>
        <taxon>Agaricomycetes</taxon>
        <taxon>Hymenochaetales</taxon>
        <taxon>Schizoporaceae</taxon>
        <taxon>Schizopora</taxon>
    </lineage>
</organism>
<protein>
    <submittedName>
        <fullName evidence="3">Uncharacterized protein</fullName>
    </submittedName>
</protein>
<reference evidence="3 4" key="1">
    <citation type="submission" date="2015-04" db="EMBL/GenBank/DDBJ databases">
        <title>Complete genome sequence of Schizopora paradoxa KUC8140, a cosmopolitan wood degrader in East Asia.</title>
        <authorList>
            <consortium name="DOE Joint Genome Institute"/>
            <person name="Min B."/>
            <person name="Park H."/>
            <person name="Jang Y."/>
            <person name="Kim J.-J."/>
            <person name="Kim K.H."/>
            <person name="Pangilinan J."/>
            <person name="Lipzen A."/>
            <person name="Riley R."/>
            <person name="Grigoriev I.V."/>
            <person name="Spatafora J.W."/>
            <person name="Choi I.-G."/>
        </authorList>
    </citation>
    <scope>NUCLEOTIDE SEQUENCE [LARGE SCALE GENOMIC DNA]</scope>
    <source>
        <strain evidence="3 4">KUC8140</strain>
    </source>
</reference>
<feature type="transmembrane region" description="Helical" evidence="2">
    <location>
        <begin position="321"/>
        <end position="343"/>
    </location>
</feature>
<dbReference type="OrthoDB" id="3245657at2759"/>
<name>A0A0H2RS18_9AGAM</name>
<evidence type="ECO:0000256" key="1">
    <source>
        <dbReference type="SAM" id="MobiDB-lite"/>
    </source>
</evidence>
<evidence type="ECO:0000313" key="3">
    <source>
        <dbReference type="EMBL" id="KLO14639.1"/>
    </source>
</evidence>
<evidence type="ECO:0000313" key="4">
    <source>
        <dbReference type="Proteomes" id="UP000053477"/>
    </source>
</evidence>
<feature type="compositionally biased region" description="Low complexity" evidence="1">
    <location>
        <begin position="236"/>
        <end position="250"/>
    </location>
</feature>
<proteinExistence type="predicted"/>
<feature type="transmembrane region" description="Helical" evidence="2">
    <location>
        <begin position="130"/>
        <end position="148"/>
    </location>
</feature>
<gene>
    <name evidence="3" type="ORF">SCHPADRAFT_872204</name>
</gene>
<evidence type="ECO:0000256" key="2">
    <source>
        <dbReference type="SAM" id="Phobius"/>
    </source>
</evidence>
<keyword evidence="2" id="KW-0812">Transmembrane</keyword>
<feature type="transmembrane region" description="Helical" evidence="2">
    <location>
        <begin position="34"/>
        <end position="59"/>
    </location>
</feature>
<keyword evidence="2" id="KW-0472">Membrane</keyword>
<dbReference type="EMBL" id="KQ085940">
    <property type="protein sequence ID" value="KLO14639.1"/>
    <property type="molecule type" value="Genomic_DNA"/>
</dbReference>
<keyword evidence="2" id="KW-1133">Transmembrane helix</keyword>
<dbReference type="Proteomes" id="UP000053477">
    <property type="component" value="Unassembled WGS sequence"/>
</dbReference>